<reference evidence="2" key="1">
    <citation type="submission" date="2024-02" db="EMBL/GenBank/DDBJ databases">
        <authorList>
            <consortium name="ELIXIR-Norway"/>
            <consortium name="Elixir Norway"/>
        </authorList>
    </citation>
    <scope>NUCLEOTIDE SEQUENCE</scope>
</reference>
<dbReference type="CDD" id="cd22645">
    <property type="entry name" value="BIC1_CID"/>
    <property type="match status" value="1"/>
</dbReference>
<evidence type="ECO:0000313" key="3">
    <source>
        <dbReference type="Proteomes" id="UP001497512"/>
    </source>
</evidence>
<accession>A0ABP0TH10</accession>
<dbReference type="EMBL" id="OZ019903">
    <property type="protein sequence ID" value="CAK9196423.1"/>
    <property type="molecule type" value="Genomic_DNA"/>
</dbReference>
<name>A0ABP0TH10_9BRYO</name>
<dbReference type="PANTHER" id="PTHR34207:SF2">
    <property type="entry name" value="PROTEIN BIC1"/>
    <property type="match status" value="1"/>
</dbReference>
<sequence length="240" mass="26349">MQYVRGVDQQAEEIPRATSYEKRRSLDAAAAVERQRLKKRRARNSRTGSTASATEPPCQSVTELSLVSMPVEPAYSMPWISPACSDQGAGFDGLDQDLSSTSLAQFCAHVAVDNISSVEVGSQYFEPETHDTEECEDGSRFVQVVEASGRYWDGDHVSSSTESAAAWEAAGRPLESMSPRARIQLFRQQISGKVNIPETWPGDEKLKDWACHSDVEDALRPLGLMLATASLVKDSLSRHV</sequence>
<dbReference type="InterPro" id="IPR040374">
    <property type="entry name" value="BIC"/>
</dbReference>
<proteinExistence type="predicted"/>
<feature type="region of interest" description="Disordered" evidence="1">
    <location>
        <begin position="1"/>
        <end position="59"/>
    </location>
</feature>
<dbReference type="PANTHER" id="PTHR34207">
    <property type="entry name" value="PROTEIN BIC1"/>
    <property type="match status" value="1"/>
</dbReference>
<protein>
    <submittedName>
        <fullName evidence="2">Uncharacterized protein</fullName>
    </submittedName>
</protein>
<dbReference type="Proteomes" id="UP001497512">
    <property type="component" value="Chromosome 11"/>
</dbReference>
<organism evidence="2 3">
    <name type="scientific">Sphagnum troendelagicum</name>
    <dbReference type="NCBI Taxonomy" id="128251"/>
    <lineage>
        <taxon>Eukaryota</taxon>
        <taxon>Viridiplantae</taxon>
        <taxon>Streptophyta</taxon>
        <taxon>Embryophyta</taxon>
        <taxon>Bryophyta</taxon>
        <taxon>Sphagnophytina</taxon>
        <taxon>Sphagnopsida</taxon>
        <taxon>Sphagnales</taxon>
        <taxon>Sphagnaceae</taxon>
        <taxon>Sphagnum</taxon>
    </lineage>
</organism>
<evidence type="ECO:0000313" key="2">
    <source>
        <dbReference type="EMBL" id="CAK9196423.1"/>
    </source>
</evidence>
<gene>
    <name evidence="2" type="ORF">CSSPTR1EN2_LOCUS3466</name>
</gene>
<keyword evidence="3" id="KW-1185">Reference proteome</keyword>
<feature type="compositionally biased region" description="Basic and acidic residues" evidence="1">
    <location>
        <begin position="13"/>
        <end position="26"/>
    </location>
</feature>
<feature type="compositionally biased region" description="Polar residues" evidence="1">
    <location>
        <begin position="45"/>
        <end position="59"/>
    </location>
</feature>
<evidence type="ECO:0000256" key="1">
    <source>
        <dbReference type="SAM" id="MobiDB-lite"/>
    </source>
</evidence>